<keyword evidence="3" id="KW-1185">Reference proteome</keyword>
<evidence type="ECO:0000313" key="3">
    <source>
        <dbReference type="Proteomes" id="UP001159364"/>
    </source>
</evidence>
<feature type="compositionally biased region" description="Basic and acidic residues" evidence="1">
    <location>
        <begin position="12"/>
        <end position="21"/>
    </location>
</feature>
<comment type="caution">
    <text evidence="2">The sequence shown here is derived from an EMBL/GenBank/DDBJ whole genome shotgun (WGS) entry which is preliminary data.</text>
</comment>
<dbReference type="InterPro" id="IPR009069">
    <property type="entry name" value="Cys_alpha_HP_mot_SF"/>
</dbReference>
<evidence type="ECO:0000313" key="2">
    <source>
        <dbReference type="EMBL" id="KAJ8767523.1"/>
    </source>
</evidence>
<feature type="compositionally biased region" description="Polar residues" evidence="1">
    <location>
        <begin position="1"/>
        <end position="10"/>
    </location>
</feature>
<dbReference type="PROSITE" id="PS51808">
    <property type="entry name" value="CHCH"/>
    <property type="match status" value="1"/>
</dbReference>
<dbReference type="Gene3D" id="1.10.287.2900">
    <property type="match status" value="1"/>
</dbReference>
<feature type="compositionally biased region" description="Low complexity" evidence="1">
    <location>
        <begin position="24"/>
        <end position="37"/>
    </location>
</feature>
<dbReference type="Proteomes" id="UP001159364">
    <property type="component" value="Linkage Group LG04"/>
</dbReference>
<sequence>MGDFNSQTELPSHGEDGEAKKTGQLQPSQQPLPLHQSDVGDDDDNVKQLGQCSSLYISLQDCLVNNNRNWKACQEEVQALRACSERRNKYKGK</sequence>
<dbReference type="PANTHER" id="PTHR48236:SF1">
    <property type="entry name" value="COX19-LIKE CHCH FAMILY PROTEIN"/>
    <property type="match status" value="1"/>
</dbReference>
<dbReference type="PANTHER" id="PTHR48236">
    <property type="entry name" value="COX19-LIKE CHCH FAMILY PROTEIN"/>
    <property type="match status" value="1"/>
</dbReference>
<dbReference type="EMBL" id="JAIWQS010000004">
    <property type="protein sequence ID" value="KAJ8767523.1"/>
    <property type="molecule type" value="Genomic_DNA"/>
</dbReference>
<organism evidence="2 3">
    <name type="scientific">Erythroxylum novogranatense</name>
    <dbReference type="NCBI Taxonomy" id="1862640"/>
    <lineage>
        <taxon>Eukaryota</taxon>
        <taxon>Viridiplantae</taxon>
        <taxon>Streptophyta</taxon>
        <taxon>Embryophyta</taxon>
        <taxon>Tracheophyta</taxon>
        <taxon>Spermatophyta</taxon>
        <taxon>Magnoliopsida</taxon>
        <taxon>eudicotyledons</taxon>
        <taxon>Gunneridae</taxon>
        <taxon>Pentapetalae</taxon>
        <taxon>rosids</taxon>
        <taxon>fabids</taxon>
        <taxon>Malpighiales</taxon>
        <taxon>Erythroxylaceae</taxon>
        <taxon>Erythroxylum</taxon>
    </lineage>
</organism>
<dbReference type="SUPFAM" id="SSF47072">
    <property type="entry name" value="Cysteine alpha-hairpin motif"/>
    <property type="match status" value="1"/>
</dbReference>
<name>A0AAV8TNS6_9ROSI</name>
<feature type="region of interest" description="Disordered" evidence="1">
    <location>
        <begin position="1"/>
        <end position="45"/>
    </location>
</feature>
<dbReference type="AlphaFoldDB" id="A0AAV8TNS6"/>
<reference evidence="2 3" key="1">
    <citation type="submission" date="2021-09" db="EMBL/GenBank/DDBJ databases">
        <title>Genomic insights and catalytic innovation underlie evolution of tropane alkaloids biosynthesis.</title>
        <authorList>
            <person name="Wang Y.-J."/>
            <person name="Tian T."/>
            <person name="Huang J.-P."/>
            <person name="Huang S.-X."/>
        </authorList>
    </citation>
    <scope>NUCLEOTIDE SEQUENCE [LARGE SCALE GENOMIC DNA]</scope>
    <source>
        <strain evidence="2">KIB-2018</strain>
        <tissue evidence="2">Leaf</tissue>
    </source>
</reference>
<gene>
    <name evidence="2" type="ORF">K2173_017592</name>
</gene>
<proteinExistence type="predicted"/>
<protein>
    <submittedName>
        <fullName evidence="2">Uncharacterized protein</fullName>
    </submittedName>
</protein>
<accession>A0AAV8TNS6</accession>
<evidence type="ECO:0000256" key="1">
    <source>
        <dbReference type="SAM" id="MobiDB-lite"/>
    </source>
</evidence>